<dbReference type="GO" id="GO:0016853">
    <property type="term" value="F:isomerase activity"/>
    <property type="evidence" value="ECO:0007669"/>
    <property type="project" value="UniProtKB-KW"/>
</dbReference>
<protein>
    <submittedName>
        <fullName evidence="2">3 beta-hydroxysteroid dehydrogenase/Delta 5--&gt;4-isomerase</fullName>
    </submittedName>
</protein>
<evidence type="ECO:0000313" key="2">
    <source>
        <dbReference type="EMBL" id="TWT55311.1"/>
    </source>
</evidence>
<dbReference type="PANTHER" id="PTHR43162:SF1">
    <property type="entry name" value="PRESTALK A DIFFERENTIATION PROTEIN A"/>
    <property type="match status" value="1"/>
</dbReference>
<dbReference type="SUPFAM" id="SSF51735">
    <property type="entry name" value="NAD(P)-binding Rossmann-fold domains"/>
    <property type="match status" value="1"/>
</dbReference>
<dbReference type="EMBL" id="SIHI01000005">
    <property type="protein sequence ID" value="TWT55311.1"/>
    <property type="molecule type" value="Genomic_DNA"/>
</dbReference>
<dbReference type="OrthoDB" id="9774199at2"/>
<dbReference type="InterPro" id="IPR036291">
    <property type="entry name" value="NAD(P)-bd_dom_sf"/>
</dbReference>
<keyword evidence="3" id="KW-1185">Reference proteome</keyword>
<dbReference type="Gene3D" id="3.40.50.720">
    <property type="entry name" value="NAD(P)-binding Rossmann-like Domain"/>
    <property type="match status" value="1"/>
</dbReference>
<dbReference type="InterPro" id="IPR051604">
    <property type="entry name" value="Ergot_Alk_Oxidoreductase"/>
</dbReference>
<dbReference type="SUPFAM" id="SSF55961">
    <property type="entry name" value="Bet v1-like"/>
    <property type="match status" value="1"/>
</dbReference>
<dbReference type="InterPro" id="IPR021295">
    <property type="entry name" value="DUF2867"/>
</dbReference>
<dbReference type="Pfam" id="PF11066">
    <property type="entry name" value="DUF2867"/>
    <property type="match status" value="1"/>
</dbReference>
<organism evidence="2 3">
    <name type="scientific">Thalassoglobus neptunius</name>
    <dbReference type="NCBI Taxonomy" id="1938619"/>
    <lineage>
        <taxon>Bacteria</taxon>
        <taxon>Pseudomonadati</taxon>
        <taxon>Planctomycetota</taxon>
        <taxon>Planctomycetia</taxon>
        <taxon>Planctomycetales</taxon>
        <taxon>Planctomycetaceae</taxon>
        <taxon>Thalassoglobus</taxon>
    </lineage>
</organism>
<accession>A0A5C5WYY7</accession>
<sequence>MADATFQQRILVTGGTGYVGGRLLSRLEDSGCKVRCMARRPENLVSRVAPTTEVVPGDVLDRDSLDEAVRDVHTAYYLVHSMGTRSDFEDDDRRGAKNFALACQAAGVRRIIYLGGLGSESDRLSKHLRSRHEVGDLLRESGAQVIEFRASITIGSGSLSFELVRSLVRKLPVMLWPKWVSTEASPIAVEDILEYLTQVLIHPNGESKVYEIGGPDRVSYGGIMKEYARQRGLRRLVIPVPFLSPWLSSLWLGLVTPVYARIGRKLIESLKNPTVVTDFSALDDFDIQPRGFSEAITRALSNEDHEIAETRWTDSLSSAGPVTSWGGAKFRNRLMDSRTRDVELSPVEAFAPIQRIGGKTGWYYGNVLWRLRGFLDLLVGGVGLRRRRNHPVDLAVGDALDFWRVEAFDPPKRLRLAAEMKLPGRAWLTFDVEELDNGGSRIRQTAEFDPVGLFGIAYWYTIWPLHQFVFTGMLNGIVREGERLAQQEAKDELTSSA</sequence>
<evidence type="ECO:0000259" key="1">
    <source>
        <dbReference type="Pfam" id="PF13460"/>
    </source>
</evidence>
<dbReference type="RefSeq" id="WP_146510443.1">
    <property type="nucleotide sequence ID" value="NZ_SIHI01000005.1"/>
</dbReference>
<name>A0A5C5WYY7_9PLAN</name>
<dbReference type="PANTHER" id="PTHR43162">
    <property type="match status" value="1"/>
</dbReference>
<gene>
    <name evidence="2" type="ORF">KOR42_29390</name>
</gene>
<evidence type="ECO:0000313" key="3">
    <source>
        <dbReference type="Proteomes" id="UP000317243"/>
    </source>
</evidence>
<dbReference type="Proteomes" id="UP000317243">
    <property type="component" value="Unassembled WGS sequence"/>
</dbReference>
<comment type="caution">
    <text evidence="2">The sequence shown here is derived from an EMBL/GenBank/DDBJ whole genome shotgun (WGS) entry which is preliminary data.</text>
</comment>
<dbReference type="InterPro" id="IPR016040">
    <property type="entry name" value="NAD(P)-bd_dom"/>
</dbReference>
<dbReference type="Pfam" id="PF13460">
    <property type="entry name" value="NAD_binding_10"/>
    <property type="match status" value="1"/>
</dbReference>
<keyword evidence="2" id="KW-0413">Isomerase</keyword>
<feature type="domain" description="NAD(P)-binding" evidence="1">
    <location>
        <begin position="14"/>
        <end position="141"/>
    </location>
</feature>
<proteinExistence type="predicted"/>
<reference evidence="2 3" key="1">
    <citation type="submission" date="2019-02" db="EMBL/GenBank/DDBJ databases">
        <title>Deep-cultivation of Planctomycetes and their phenomic and genomic characterization uncovers novel biology.</title>
        <authorList>
            <person name="Wiegand S."/>
            <person name="Jogler M."/>
            <person name="Boedeker C."/>
            <person name="Pinto D."/>
            <person name="Vollmers J."/>
            <person name="Rivas-Marin E."/>
            <person name="Kohn T."/>
            <person name="Peeters S.H."/>
            <person name="Heuer A."/>
            <person name="Rast P."/>
            <person name="Oberbeckmann S."/>
            <person name="Bunk B."/>
            <person name="Jeske O."/>
            <person name="Meyerdierks A."/>
            <person name="Storesund J.E."/>
            <person name="Kallscheuer N."/>
            <person name="Luecker S."/>
            <person name="Lage O.M."/>
            <person name="Pohl T."/>
            <person name="Merkel B.J."/>
            <person name="Hornburger P."/>
            <person name="Mueller R.-W."/>
            <person name="Bruemmer F."/>
            <person name="Labrenz M."/>
            <person name="Spormann A.M."/>
            <person name="Op Den Camp H."/>
            <person name="Overmann J."/>
            <person name="Amann R."/>
            <person name="Jetten M.S.M."/>
            <person name="Mascher T."/>
            <person name="Medema M.H."/>
            <person name="Devos D.P."/>
            <person name="Kaster A.-K."/>
            <person name="Ovreas L."/>
            <person name="Rohde M."/>
            <person name="Galperin M.Y."/>
            <person name="Jogler C."/>
        </authorList>
    </citation>
    <scope>NUCLEOTIDE SEQUENCE [LARGE SCALE GENOMIC DNA]</scope>
    <source>
        <strain evidence="2 3">KOR42</strain>
    </source>
</reference>
<dbReference type="AlphaFoldDB" id="A0A5C5WYY7"/>